<dbReference type="RefSeq" id="XP_032814126.1">
    <property type="nucleotide sequence ID" value="XM_032958235.1"/>
</dbReference>
<proteinExistence type="predicted"/>
<dbReference type="AlphaFoldDB" id="A0AAJ7TC29"/>
<gene>
    <name evidence="2" type="primary">LOC116944544</name>
</gene>
<name>A0AAJ7TC29_PETMA</name>
<dbReference type="Proteomes" id="UP001318040">
    <property type="component" value="Chromosome 2"/>
</dbReference>
<keyword evidence="1" id="KW-1185">Reference proteome</keyword>
<evidence type="ECO:0000313" key="2">
    <source>
        <dbReference type="RefSeq" id="XP_032814126.1"/>
    </source>
</evidence>
<evidence type="ECO:0000313" key="1">
    <source>
        <dbReference type="Proteomes" id="UP001318040"/>
    </source>
</evidence>
<organism evidence="1 2">
    <name type="scientific">Petromyzon marinus</name>
    <name type="common">Sea lamprey</name>
    <dbReference type="NCBI Taxonomy" id="7757"/>
    <lineage>
        <taxon>Eukaryota</taxon>
        <taxon>Metazoa</taxon>
        <taxon>Chordata</taxon>
        <taxon>Craniata</taxon>
        <taxon>Vertebrata</taxon>
        <taxon>Cyclostomata</taxon>
        <taxon>Hyperoartia</taxon>
        <taxon>Petromyzontiformes</taxon>
        <taxon>Petromyzontidae</taxon>
        <taxon>Petromyzon</taxon>
    </lineage>
</organism>
<accession>A0AAJ7TC29</accession>
<sequence length="241" mass="24555">MSRPGKRQRLMSAVQFCDEEDVGEGLATNPGAWAREHRPVEPAWLEREGTVAAGAAAPPPDTWRAIVGQLELLQHTLGQLVITMAEVGRRVLAPATGFDRLRWVPAGSSPGQSAISVGSSAGASLELGAMLRATPESAAMSTVMAAPMGAAAPAGTAGVSAAVRRTATPVRAAYTTAAPQLGAYSWLDAGPKATRRSDVAAAAVGTASGGAGGEYRPGGLLWGPQLRRLPPVAPFTAKGGD</sequence>
<reference evidence="2" key="1">
    <citation type="submission" date="2025-08" db="UniProtKB">
        <authorList>
            <consortium name="RefSeq"/>
        </authorList>
    </citation>
    <scope>IDENTIFICATION</scope>
    <source>
        <tissue evidence="2">Sperm</tissue>
    </source>
</reference>
<protein>
    <submittedName>
        <fullName evidence="2">Uncharacterized protein LOC116944544 isoform X2</fullName>
    </submittedName>
</protein>